<evidence type="ECO:0000313" key="1">
    <source>
        <dbReference type="EMBL" id="KAJ0172271.1"/>
    </source>
</evidence>
<dbReference type="EMBL" id="CM034408">
    <property type="protein sequence ID" value="KAJ0172271.1"/>
    <property type="molecule type" value="Genomic_DNA"/>
</dbReference>
<accession>A0ACC1CL41</accession>
<proteinExistence type="predicted"/>
<name>A0ACC1CL41_9NEOP</name>
<evidence type="ECO:0000313" key="2">
    <source>
        <dbReference type="Proteomes" id="UP000824533"/>
    </source>
</evidence>
<comment type="caution">
    <text evidence="1">The sequence shown here is derived from an EMBL/GenBank/DDBJ whole genome shotgun (WGS) entry which is preliminary data.</text>
</comment>
<keyword evidence="2" id="KW-1185">Reference proteome</keyword>
<dbReference type="Proteomes" id="UP000824533">
    <property type="component" value="Linkage Group LG22"/>
</dbReference>
<sequence>MQGGRTSKDLIVDACSRQSEELRTIAVTEATKLIGTYSTVQYALYVGMYSFILAGLALLEQHHRFGGGSPGKEHTSV</sequence>
<protein>
    <submittedName>
        <fullName evidence="1">Uncharacterized protein</fullName>
    </submittedName>
</protein>
<organism evidence="1 2">
    <name type="scientific">Dendrolimus kikuchii</name>
    <dbReference type="NCBI Taxonomy" id="765133"/>
    <lineage>
        <taxon>Eukaryota</taxon>
        <taxon>Metazoa</taxon>
        <taxon>Ecdysozoa</taxon>
        <taxon>Arthropoda</taxon>
        <taxon>Hexapoda</taxon>
        <taxon>Insecta</taxon>
        <taxon>Pterygota</taxon>
        <taxon>Neoptera</taxon>
        <taxon>Endopterygota</taxon>
        <taxon>Lepidoptera</taxon>
        <taxon>Glossata</taxon>
        <taxon>Ditrysia</taxon>
        <taxon>Bombycoidea</taxon>
        <taxon>Lasiocampidae</taxon>
        <taxon>Dendrolimus</taxon>
    </lineage>
</organism>
<gene>
    <name evidence="1" type="ORF">K1T71_012244</name>
</gene>
<reference evidence="1 2" key="1">
    <citation type="journal article" date="2021" name="Front. Genet.">
        <title>Chromosome-Level Genome Assembly Reveals Significant Gene Expansion in the Toll and IMD Signaling Pathways of Dendrolimus kikuchii.</title>
        <authorList>
            <person name="Zhou J."/>
            <person name="Wu P."/>
            <person name="Xiong Z."/>
            <person name="Liu N."/>
            <person name="Zhao N."/>
            <person name="Ji M."/>
            <person name="Qiu Y."/>
            <person name="Yang B."/>
        </authorList>
    </citation>
    <scope>NUCLEOTIDE SEQUENCE [LARGE SCALE GENOMIC DNA]</scope>
    <source>
        <strain evidence="1">Ann1</strain>
    </source>
</reference>